<evidence type="ECO:0000256" key="1">
    <source>
        <dbReference type="SAM" id="Phobius"/>
    </source>
</evidence>
<dbReference type="Proteomes" id="UP000011944">
    <property type="component" value="Unassembled WGS sequence"/>
</dbReference>
<keyword evidence="1" id="KW-0812">Transmembrane</keyword>
<evidence type="ECO:0000259" key="2">
    <source>
        <dbReference type="PROSITE" id="PS50943"/>
    </source>
</evidence>
<dbReference type="SMART" id="SM00530">
    <property type="entry name" value="HTH_XRE"/>
    <property type="match status" value="1"/>
</dbReference>
<reference evidence="3 4" key="1">
    <citation type="submission" date="2012-10" db="EMBL/GenBank/DDBJ databases">
        <authorList>
            <person name="Strain E.A."/>
            <person name="Brown E."/>
            <person name="Allard M.W."/>
            <person name="Gonzalez-Escalona N."/>
            <person name="Timme R."/>
        </authorList>
    </citation>
    <scope>NUCLEOTIDE SEQUENCE [LARGE SCALE GENOMIC DNA]</scope>
    <source>
        <strain evidence="3 4">CFSAN001627</strain>
    </source>
</reference>
<reference evidence="3 4" key="2">
    <citation type="submission" date="2013-03" db="EMBL/GenBank/DDBJ databases">
        <title>Diversity in Clostridium botulinum.</title>
        <authorList>
            <person name="Timme R.E."/>
            <person name="Allard M."/>
            <person name="Luo Y."/>
            <person name="Strain E."/>
            <person name="Gonzalez-Escalona N."/>
            <person name="Brown E."/>
        </authorList>
    </citation>
    <scope>NUCLEOTIDE SEQUENCE [LARGE SCALE GENOMIC DNA]</scope>
    <source>
        <strain evidence="3 4">CFSAN001627</strain>
    </source>
</reference>
<proteinExistence type="predicted"/>
<gene>
    <name evidence="3" type="ORF">CFSAN001627_23099</name>
</gene>
<feature type="transmembrane region" description="Helical" evidence="1">
    <location>
        <begin position="6"/>
        <end position="31"/>
    </location>
</feature>
<dbReference type="Gene3D" id="1.10.260.40">
    <property type="entry name" value="lambda repressor-like DNA-binding domains"/>
    <property type="match status" value="1"/>
</dbReference>
<evidence type="ECO:0000313" key="3">
    <source>
        <dbReference type="EMBL" id="EKN39145.1"/>
    </source>
</evidence>
<feature type="domain" description="HTH cro/C1-type" evidence="2">
    <location>
        <begin position="43"/>
        <end position="96"/>
    </location>
</feature>
<keyword evidence="1" id="KW-0472">Membrane</keyword>
<dbReference type="AlphaFoldDB" id="M1ZTG3"/>
<sequence>MIFLKVVSIIYSYLIFYNVGLLLSLSISIAYKESKLKPYEKSKEIRINKNISTYELSELIGIPQSTISKIENSKRKIKIESLQKLANTFHVSINVFLIMRIL</sequence>
<name>M1ZTG3_CLOBO</name>
<keyword evidence="3" id="KW-0238">DNA-binding</keyword>
<protein>
    <submittedName>
        <fullName evidence="3">Putative DNA-binding protein</fullName>
    </submittedName>
</protein>
<dbReference type="PROSITE" id="PS50943">
    <property type="entry name" value="HTH_CROC1"/>
    <property type="match status" value="1"/>
</dbReference>
<dbReference type="CDD" id="cd00093">
    <property type="entry name" value="HTH_XRE"/>
    <property type="match status" value="1"/>
</dbReference>
<organism evidence="3 4">
    <name type="scientific">Clostridium botulinum CFSAN001627</name>
    <dbReference type="NCBI Taxonomy" id="1232189"/>
    <lineage>
        <taxon>Bacteria</taxon>
        <taxon>Bacillati</taxon>
        <taxon>Bacillota</taxon>
        <taxon>Clostridia</taxon>
        <taxon>Eubacteriales</taxon>
        <taxon>Clostridiaceae</taxon>
        <taxon>Clostridium</taxon>
    </lineage>
</organism>
<keyword evidence="1" id="KW-1133">Transmembrane helix</keyword>
<accession>M1ZTG3</accession>
<dbReference type="InterPro" id="IPR010982">
    <property type="entry name" value="Lambda_DNA-bd_dom_sf"/>
</dbReference>
<dbReference type="SUPFAM" id="SSF47413">
    <property type="entry name" value="lambda repressor-like DNA-binding domains"/>
    <property type="match status" value="1"/>
</dbReference>
<dbReference type="EMBL" id="AMXI01001450">
    <property type="protein sequence ID" value="EKN39145.1"/>
    <property type="molecule type" value="Genomic_DNA"/>
</dbReference>
<evidence type="ECO:0000313" key="4">
    <source>
        <dbReference type="Proteomes" id="UP000011944"/>
    </source>
</evidence>
<dbReference type="Pfam" id="PF01381">
    <property type="entry name" value="HTH_3"/>
    <property type="match status" value="1"/>
</dbReference>
<dbReference type="InterPro" id="IPR001387">
    <property type="entry name" value="Cro/C1-type_HTH"/>
</dbReference>
<dbReference type="GO" id="GO:0003677">
    <property type="term" value="F:DNA binding"/>
    <property type="evidence" value="ECO:0007669"/>
    <property type="project" value="UniProtKB-KW"/>
</dbReference>
<comment type="caution">
    <text evidence="3">The sequence shown here is derived from an EMBL/GenBank/DDBJ whole genome shotgun (WGS) entry which is preliminary data.</text>
</comment>